<dbReference type="RefSeq" id="WP_128766113.1">
    <property type="nucleotide sequence ID" value="NZ_JBHUOO010000007.1"/>
</dbReference>
<dbReference type="AlphaFoldDB" id="A0A4Q0P3K2"/>
<comment type="caution">
    <text evidence="2">The sequence shown here is derived from an EMBL/GenBank/DDBJ whole genome shotgun (WGS) entry which is preliminary data.</text>
</comment>
<accession>A0A4Q0P3K2</accession>
<protein>
    <recommendedName>
        <fullName evidence="1">DUF6876 domain-containing protein</fullName>
    </recommendedName>
</protein>
<keyword evidence="3" id="KW-1185">Reference proteome</keyword>
<dbReference type="Pfam" id="PF21781">
    <property type="entry name" value="DUF6876"/>
    <property type="match status" value="1"/>
</dbReference>
<evidence type="ECO:0000313" key="3">
    <source>
        <dbReference type="Proteomes" id="UP000289859"/>
    </source>
</evidence>
<name>A0A4Q0P3K2_9FLAO</name>
<gene>
    <name evidence="2" type="ORF">DSM02_2720</name>
</gene>
<dbReference type="Proteomes" id="UP000289859">
    <property type="component" value="Unassembled WGS sequence"/>
</dbReference>
<dbReference type="InterPro" id="IPR049241">
    <property type="entry name" value="DUF6876"/>
</dbReference>
<evidence type="ECO:0000313" key="2">
    <source>
        <dbReference type="EMBL" id="RXG20069.1"/>
    </source>
</evidence>
<sequence>MENSNINLSQNLKQFCGSEVVYTLPLFNYKYTEGVHYLAEKAACYWMLTDIGAVVRRFRAKHGFIVTLFRRYSEAEQQRNQHEAAISYGDGNGITLFEQQYTVTDFPLDELRLFFVDDTLMLPNEY</sequence>
<organism evidence="2 3">
    <name type="scientific">Leeuwenhoekiella polynyae</name>
    <dbReference type="NCBI Taxonomy" id="1550906"/>
    <lineage>
        <taxon>Bacteria</taxon>
        <taxon>Pseudomonadati</taxon>
        <taxon>Bacteroidota</taxon>
        <taxon>Flavobacteriia</taxon>
        <taxon>Flavobacteriales</taxon>
        <taxon>Flavobacteriaceae</taxon>
        <taxon>Leeuwenhoekiella</taxon>
    </lineage>
</organism>
<proteinExistence type="predicted"/>
<dbReference type="OrthoDB" id="1441652at2"/>
<reference evidence="2 3" key="1">
    <citation type="submission" date="2018-07" db="EMBL/GenBank/DDBJ databases">
        <title>Leeuwenhoekiella genomics.</title>
        <authorList>
            <person name="Tahon G."/>
            <person name="Willems A."/>
        </authorList>
    </citation>
    <scope>NUCLEOTIDE SEQUENCE [LARGE SCALE GENOMIC DNA]</scope>
    <source>
        <strain evidence="2 3">LMG 29608</strain>
    </source>
</reference>
<feature type="domain" description="DUF6876" evidence="1">
    <location>
        <begin position="7"/>
        <end position="126"/>
    </location>
</feature>
<evidence type="ECO:0000259" key="1">
    <source>
        <dbReference type="Pfam" id="PF21781"/>
    </source>
</evidence>
<dbReference type="EMBL" id="QOVK01000013">
    <property type="protein sequence ID" value="RXG20069.1"/>
    <property type="molecule type" value="Genomic_DNA"/>
</dbReference>